<keyword evidence="3" id="KW-1185">Reference proteome</keyword>
<name>A0AAV1K451_9NEOP</name>
<keyword evidence="1" id="KW-0472">Membrane</keyword>
<accession>A0AAV1K451</accession>
<reference evidence="2 3" key="1">
    <citation type="submission" date="2023-11" db="EMBL/GenBank/DDBJ databases">
        <authorList>
            <person name="Hedman E."/>
            <person name="Englund M."/>
            <person name="Stromberg M."/>
            <person name="Nyberg Akerstrom W."/>
            <person name="Nylinder S."/>
            <person name="Jareborg N."/>
            <person name="Kallberg Y."/>
            <person name="Kronander E."/>
        </authorList>
    </citation>
    <scope>NUCLEOTIDE SEQUENCE [LARGE SCALE GENOMIC DNA]</scope>
</reference>
<evidence type="ECO:0000313" key="2">
    <source>
        <dbReference type="EMBL" id="CAK1577926.1"/>
    </source>
</evidence>
<comment type="caution">
    <text evidence="2">The sequence shown here is derived from an EMBL/GenBank/DDBJ whole genome shotgun (WGS) entry which is preliminary data.</text>
</comment>
<proteinExistence type="predicted"/>
<evidence type="ECO:0000313" key="3">
    <source>
        <dbReference type="Proteomes" id="UP001314205"/>
    </source>
</evidence>
<keyword evidence="1" id="KW-0812">Transmembrane</keyword>
<protein>
    <recommendedName>
        <fullName evidence="4">EGF-like domain-containing protein</fullName>
    </recommendedName>
</protein>
<evidence type="ECO:0000256" key="1">
    <source>
        <dbReference type="SAM" id="Phobius"/>
    </source>
</evidence>
<dbReference type="EMBL" id="CAVLGL010000001">
    <property type="protein sequence ID" value="CAK1577926.1"/>
    <property type="molecule type" value="Genomic_DNA"/>
</dbReference>
<feature type="transmembrane region" description="Helical" evidence="1">
    <location>
        <begin position="75"/>
        <end position="95"/>
    </location>
</feature>
<dbReference type="Proteomes" id="UP001314205">
    <property type="component" value="Unassembled WGS sequence"/>
</dbReference>
<dbReference type="AlphaFoldDB" id="A0AAV1K451"/>
<gene>
    <name evidence="2" type="ORF">PARMNEM_LOCUS85</name>
</gene>
<sequence>MGLKVMDIIVIILSLFCFYTEYILSCNVTSLEPCPGNNYFCNQTSLECECIEGYYKVGDECENSYTYYISSRDSTAIVVSIFAVALIVCGLVLVIRKYDLVEYVRQKINLRRHNDVMYEDVMIGQDDPPLSP</sequence>
<organism evidence="2 3">
    <name type="scientific">Parnassius mnemosyne</name>
    <name type="common">clouded apollo</name>
    <dbReference type="NCBI Taxonomy" id="213953"/>
    <lineage>
        <taxon>Eukaryota</taxon>
        <taxon>Metazoa</taxon>
        <taxon>Ecdysozoa</taxon>
        <taxon>Arthropoda</taxon>
        <taxon>Hexapoda</taxon>
        <taxon>Insecta</taxon>
        <taxon>Pterygota</taxon>
        <taxon>Neoptera</taxon>
        <taxon>Endopterygota</taxon>
        <taxon>Lepidoptera</taxon>
        <taxon>Glossata</taxon>
        <taxon>Ditrysia</taxon>
        <taxon>Papilionoidea</taxon>
        <taxon>Papilionidae</taxon>
        <taxon>Parnassiinae</taxon>
        <taxon>Parnassini</taxon>
        <taxon>Parnassius</taxon>
        <taxon>Driopa</taxon>
    </lineage>
</organism>
<evidence type="ECO:0008006" key="4">
    <source>
        <dbReference type="Google" id="ProtNLM"/>
    </source>
</evidence>
<keyword evidence="1" id="KW-1133">Transmembrane helix</keyword>